<dbReference type="InterPro" id="IPR036890">
    <property type="entry name" value="HATPase_C_sf"/>
</dbReference>
<evidence type="ECO:0000256" key="2">
    <source>
        <dbReference type="ARBA" id="ARBA00012438"/>
    </source>
</evidence>
<feature type="region of interest" description="Disordered" evidence="6">
    <location>
        <begin position="449"/>
        <end position="511"/>
    </location>
</feature>
<dbReference type="Proteomes" id="UP000221024">
    <property type="component" value="Unassembled WGS sequence"/>
</dbReference>
<feature type="transmembrane region" description="Helical" evidence="7">
    <location>
        <begin position="180"/>
        <end position="198"/>
    </location>
</feature>
<evidence type="ECO:0000256" key="6">
    <source>
        <dbReference type="SAM" id="MobiDB-lite"/>
    </source>
</evidence>
<dbReference type="CDD" id="cd00082">
    <property type="entry name" value="HisKA"/>
    <property type="match status" value="1"/>
</dbReference>
<dbReference type="PANTHER" id="PTHR43047:SF72">
    <property type="entry name" value="OSMOSENSING HISTIDINE PROTEIN KINASE SLN1"/>
    <property type="match status" value="1"/>
</dbReference>
<dbReference type="PANTHER" id="PTHR43047">
    <property type="entry name" value="TWO-COMPONENT HISTIDINE PROTEIN KINASE"/>
    <property type="match status" value="1"/>
</dbReference>
<dbReference type="AlphaFoldDB" id="A0A2H3NPX7"/>
<dbReference type="InterPro" id="IPR003661">
    <property type="entry name" value="HisK_dim/P_dom"/>
</dbReference>
<reference evidence="9 10" key="1">
    <citation type="submission" date="2017-10" db="EMBL/GenBank/DDBJ databases">
        <title>Draft genome of Longimonas halophila.</title>
        <authorList>
            <person name="Goh K.M."/>
            <person name="Shamsir M.S."/>
            <person name="Lim S.W."/>
        </authorList>
    </citation>
    <scope>NUCLEOTIDE SEQUENCE [LARGE SCALE GENOMIC DNA]</scope>
    <source>
        <strain evidence="9 10">KCTC 42399</strain>
    </source>
</reference>
<keyword evidence="7" id="KW-0812">Transmembrane</keyword>
<keyword evidence="3" id="KW-0597">Phosphoprotein</keyword>
<gene>
    <name evidence="9" type="ORF">CRI93_00760</name>
</gene>
<dbReference type="GO" id="GO:0000155">
    <property type="term" value="F:phosphorelay sensor kinase activity"/>
    <property type="evidence" value="ECO:0007669"/>
    <property type="project" value="InterPro"/>
</dbReference>
<dbReference type="FunFam" id="3.30.565.10:FF:000006">
    <property type="entry name" value="Sensor histidine kinase WalK"/>
    <property type="match status" value="1"/>
</dbReference>
<accession>A0A2H3NPX7</accession>
<proteinExistence type="predicted"/>
<evidence type="ECO:0000256" key="5">
    <source>
        <dbReference type="ARBA" id="ARBA00022777"/>
    </source>
</evidence>
<dbReference type="InterPro" id="IPR003594">
    <property type="entry name" value="HATPase_dom"/>
</dbReference>
<dbReference type="SUPFAM" id="SSF55874">
    <property type="entry name" value="ATPase domain of HSP90 chaperone/DNA topoisomerase II/histidine kinase"/>
    <property type="match status" value="1"/>
</dbReference>
<protein>
    <recommendedName>
        <fullName evidence="2">histidine kinase</fullName>
        <ecNumber evidence="2">2.7.13.3</ecNumber>
    </recommendedName>
</protein>
<comment type="catalytic activity">
    <reaction evidence="1">
        <text>ATP + protein L-histidine = ADP + protein N-phospho-L-histidine.</text>
        <dbReference type="EC" id="2.7.13.3"/>
    </reaction>
</comment>
<dbReference type="Pfam" id="PF02518">
    <property type="entry name" value="HATPase_c"/>
    <property type="match status" value="1"/>
</dbReference>
<evidence type="ECO:0000256" key="4">
    <source>
        <dbReference type="ARBA" id="ARBA00022679"/>
    </source>
</evidence>
<dbReference type="SUPFAM" id="SSF47384">
    <property type="entry name" value="Homodimeric domain of signal transducing histidine kinase"/>
    <property type="match status" value="1"/>
</dbReference>
<dbReference type="PRINTS" id="PR00344">
    <property type="entry name" value="BCTRLSENSOR"/>
</dbReference>
<organism evidence="9 10">
    <name type="scientific">Longimonas halophila</name>
    <dbReference type="NCBI Taxonomy" id="1469170"/>
    <lineage>
        <taxon>Bacteria</taxon>
        <taxon>Pseudomonadati</taxon>
        <taxon>Rhodothermota</taxon>
        <taxon>Rhodothermia</taxon>
        <taxon>Rhodothermales</taxon>
        <taxon>Salisaetaceae</taxon>
        <taxon>Longimonas</taxon>
    </lineage>
</organism>
<dbReference type="InterPro" id="IPR004358">
    <property type="entry name" value="Sig_transdc_His_kin-like_C"/>
</dbReference>
<sequence length="511" mass="56489">MHCRRSSNYYRQQFRDERGISLSYGSIRFKIRTQKRGTGMKLRVDTNPKHFYALRTEFDTYRKTFGTYREAFESTYCVIATVSMRKSRTWHRSPDYCTAPKRPMQRTTNIPSSLSRNPLTACRTTEGKLSMSADKYDSSGIKDRVLSGQNLCDLPIHVLSASVLGVGVPALLGYDVAWSTVAYIVLIIAAMAAATWGARKLVKRNEQLEQLVEQRTAHIQLQARQLARYNAELIRSNKVLQQTMDEKSKVLGVAAHDLKNSVFGICALSEVMLEEGVGNNHAARRLSLIHNSAEEAMTLINNLLSSAASSVHGELEKQAVNVDSMAHLVMHSFADQAKRKQQQITCDGAATNVFVEGDEDRLREALNNLVSNAVKYAPLDSTIQLAVQATDDEVYVSVADEGPGLSSHEQEALFTPFKRLSPEPTGNEGSSGLGLYIVKQIVERHQGTIRVESEKGEGSTFTITLPRIESPESAVNLEPSAHEPTSEQETDTDAGTPASSPSMSVMSELQQ</sequence>
<keyword evidence="10" id="KW-1185">Reference proteome</keyword>
<evidence type="ECO:0000256" key="7">
    <source>
        <dbReference type="SAM" id="Phobius"/>
    </source>
</evidence>
<feature type="domain" description="Histidine kinase" evidence="8">
    <location>
        <begin position="253"/>
        <end position="469"/>
    </location>
</feature>
<evidence type="ECO:0000259" key="8">
    <source>
        <dbReference type="PROSITE" id="PS50109"/>
    </source>
</evidence>
<feature type="compositionally biased region" description="Polar residues" evidence="6">
    <location>
        <begin position="497"/>
        <end position="511"/>
    </location>
</feature>
<keyword evidence="7" id="KW-0472">Membrane</keyword>
<evidence type="ECO:0000256" key="1">
    <source>
        <dbReference type="ARBA" id="ARBA00000085"/>
    </source>
</evidence>
<evidence type="ECO:0000313" key="10">
    <source>
        <dbReference type="Proteomes" id="UP000221024"/>
    </source>
</evidence>
<dbReference type="InterPro" id="IPR005467">
    <property type="entry name" value="His_kinase_dom"/>
</dbReference>
<dbReference type="InterPro" id="IPR036097">
    <property type="entry name" value="HisK_dim/P_sf"/>
</dbReference>
<keyword evidence="7" id="KW-1133">Transmembrane helix</keyword>
<dbReference type="GO" id="GO:0005886">
    <property type="term" value="C:plasma membrane"/>
    <property type="evidence" value="ECO:0007669"/>
    <property type="project" value="TreeGrafter"/>
</dbReference>
<dbReference type="PROSITE" id="PS50109">
    <property type="entry name" value="HIS_KIN"/>
    <property type="match status" value="1"/>
</dbReference>
<comment type="caution">
    <text evidence="9">The sequence shown here is derived from an EMBL/GenBank/DDBJ whole genome shotgun (WGS) entry which is preliminary data.</text>
</comment>
<dbReference type="Gene3D" id="3.30.565.10">
    <property type="entry name" value="Histidine kinase-like ATPase, C-terminal domain"/>
    <property type="match status" value="1"/>
</dbReference>
<name>A0A2H3NPX7_9BACT</name>
<keyword evidence="5" id="KW-0418">Kinase</keyword>
<dbReference type="EMBL" id="PDEP01000001">
    <property type="protein sequence ID" value="PEN09293.1"/>
    <property type="molecule type" value="Genomic_DNA"/>
</dbReference>
<dbReference type="EC" id="2.7.13.3" evidence="2"/>
<keyword evidence="4" id="KW-0808">Transferase</keyword>
<dbReference type="Gene3D" id="1.10.287.130">
    <property type="match status" value="1"/>
</dbReference>
<dbReference type="SMART" id="SM00387">
    <property type="entry name" value="HATPase_c"/>
    <property type="match status" value="1"/>
</dbReference>
<evidence type="ECO:0000256" key="3">
    <source>
        <dbReference type="ARBA" id="ARBA00022553"/>
    </source>
</evidence>
<dbReference type="GO" id="GO:0009927">
    <property type="term" value="F:histidine phosphotransfer kinase activity"/>
    <property type="evidence" value="ECO:0007669"/>
    <property type="project" value="TreeGrafter"/>
</dbReference>
<evidence type="ECO:0000313" key="9">
    <source>
        <dbReference type="EMBL" id="PEN09293.1"/>
    </source>
</evidence>